<dbReference type="Pfam" id="PF03401">
    <property type="entry name" value="TctC"/>
    <property type="match status" value="1"/>
</dbReference>
<feature type="signal peptide" evidence="2">
    <location>
        <begin position="1"/>
        <end position="25"/>
    </location>
</feature>
<reference evidence="4" key="1">
    <citation type="journal article" date="2019" name="Int. J. Syst. Evol. Microbiol.">
        <title>The Global Catalogue of Microorganisms (GCM) 10K type strain sequencing project: providing services to taxonomists for standard genome sequencing and annotation.</title>
        <authorList>
            <consortium name="The Broad Institute Genomics Platform"/>
            <consortium name="The Broad Institute Genome Sequencing Center for Infectious Disease"/>
            <person name="Wu L."/>
            <person name="Ma J."/>
        </authorList>
    </citation>
    <scope>NUCLEOTIDE SEQUENCE [LARGE SCALE GENOMIC DNA]</scope>
    <source>
        <strain evidence="4">JCM 17666</strain>
    </source>
</reference>
<keyword evidence="2" id="KW-0732">Signal</keyword>
<dbReference type="EMBL" id="BAABFO010000035">
    <property type="protein sequence ID" value="GAA4342817.1"/>
    <property type="molecule type" value="Genomic_DNA"/>
</dbReference>
<evidence type="ECO:0000256" key="2">
    <source>
        <dbReference type="SAM" id="SignalP"/>
    </source>
</evidence>
<name>A0ABP8HQN4_9BURK</name>
<dbReference type="InterPro" id="IPR005064">
    <property type="entry name" value="BUG"/>
</dbReference>
<dbReference type="RefSeq" id="WP_345252205.1">
    <property type="nucleotide sequence ID" value="NZ_BAABFO010000035.1"/>
</dbReference>
<accession>A0ABP8HQN4</accession>
<feature type="chain" id="PRO_5045041055" evidence="2">
    <location>
        <begin position="26"/>
        <end position="325"/>
    </location>
</feature>
<dbReference type="PANTHER" id="PTHR42928:SF5">
    <property type="entry name" value="BLR1237 PROTEIN"/>
    <property type="match status" value="1"/>
</dbReference>
<dbReference type="CDD" id="cd13578">
    <property type="entry name" value="PBP2_Bug27"/>
    <property type="match status" value="1"/>
</dbReference>
<evidence type="ECO:0000256" key="1">
    <source>
        <dbReference type="ARBA" id="ARBA00006987"/>
    </source>
</evidence>
<comment type="similarity">
    <text evidence="1">Belongs to the UPF0065 (bug) family.</text>
</comment>
<dbReference type="InterPro" id="IPR042100">
    <property type="entry name" value="Bug_dom1"/>
</dbReference>
<dbReference type="PANTHER" id="PTHR42928">
    <property type="entry name" value="TRICARBOXYLATE-BINDING PROTEIN"/>
    <property type="match status" value="1"/>
</dbReference>
<sequence>MKTLHLAAMAMAALLGLAPAAPAAAAYPENPVKIIVGFPPGQSADLIARALAAKLGPALGNTTVIVDNRAGAAGIIGMQVTAKSSPDGYTLMMSSSTTLAINPSLYPKLPYDPLRDFAPVTLVAKLPLYLIVNADSPFRTLADFVDYAKAHPGKMNFGSAGNGLTNHLAMEMFKSRAKIDLVHVPYKGGPAAVTDLMAGRINAMFETGPGSLEFIKAGKLRALAVSSMERSNVMPDLPTIAESGYPGFEAIAWVGLVAPAGTPAAIVERLSSESRKILQTPEFASNLKALGGFPAGNTPKEFDAYIRSEMKAWGDAVRISGAKVD</sequence>
<evidence type="ECO:0000313" key="3">
    <source>
        <dbReference type="EMBL" id="GAA4342817.1"/>
    </source>
</evidence>
<keyword evidence="4" id="KW-1185">Reference proteome</keyword>
<dbReference type="Gene3D" id="3.40.190.10">
    <property type="entry name" value="Periplasmic binding protein-like II"/>
    <property type="match status" value="1"/>
</dbReference>
<evidence type="ECO:0000313" key="4">
    <source>
        <dbReference type="Proteomes" id="UP001501671"/>
    </source>
</evidence>
<dbReference type="Gene3D" id="3.40.190.150">
    <property type="entry name" value="Bordetella uptake gene, domain 1"/>
    <property type="match status" value="1"/>
</dbReference>
<proteinExistence type="inferred from homology"/>
<protein>
    <submittedName>
        <fullName evidence="3">Tripartite tricarboxylate transporter substrate binding protein</fullName>
    </submittedName>
</protein>
<comment type="caution">
    <text evidence="3">The sequence shown here is derived from an EMBL/GenBank/DDBJ whole genome shotgun (WGS) entry which is preliminary data.</text>
</comment>
<gene>
    <name evidence="3" type="ORF">GCM10023144_45190</name>
</gene>
<dbReference type="Proteomes" id="UP001501671">
    <property type="component" value="Unassembled WGS sequence"/>
</dbReference>
<dbReference type="PIRSF" id="PIRSF017082">
    <property type="entry name" value="YflP"/>
    <property type="match status" value="1"/>
</dbReference>
<dbReference type="SUPFAM" id="SSF53850">
    <property type="entry name" value="Periplasmic binding protein-like II"/>
    <property type="match status" value="1"/>
</dbReference>
<organism evidence="3 4">
    <name type="scientific">Pigmentiphaga soli</name>
    <dbReference type="NCBI Taxonomy" id="1007095"/>
    <lineage>
        <taxon>Bacteria</taxon>
        <taxon>Pseudomonadati</taxon>
        <taxon>Pseudomonadota</taxon>
        <taxon>Betaproteobacteria</taxon>
        <taxon>Burkholderiales</taxon>
        <taxon>Alcaligenaceae</taxon>
        <taxon>Pigmentiphaga</taxon>
    </lineage>
</organism>